<keyword evidence="3" id="KW-1185">Reference proteome</keyword>
<keyword evidence="1" id="KW-0472">Membrane</keyword>
<dbReference type="RefSeq" id="WP_201663909.1">
    <property type="nucleotide sequence ID" value="NZ_JAEQNC010000023.1"/>
</dbReference>
<dbReference type="Proteomes" id="UP000633219">
    <property type="component" value="Unassembled WGS sequence"/>
</dbReference>
<evidence type="ECO:0000256" key="1">
    <source>
        <dbReference type="SAM" id="Phobius"/>
    </source>
</evidence>
<accession>A0A936YX07</accession>
<evidence type="ECO:0000313" key="3">
    <source>
        <dbReference type="Proteomes" id="UP000633219"/>
    </source>
</evidence>
<proteinExistence type="predicted"/>
<evidence type="ECO:0000313" key="2">
    <source>
        <dbReference type="EMBL" id="MBL0375360.1"/>
    </source>
</evidence>
<protein>
    <submittedName>
        <fullName evidence="2">Uncharacterized protein</fullName>
    </submittedName>
</protein>
<dbReference type="EMBL" id="JAEQNC010000023">
    <property type="protein sequence ID" value="MBL0375360.1"/>
    <property type="molecule type" value="Genomic_DNA"/>
</dbReference>
<name>A0A936YX07_9HYPH</name>
<keyword evidence="1" id="KW-1133">Transmembrane helix</keyword>
<gene>
    <name evidence="2" type="ORF">JJB09_25420</name>
</gene>
<dbReference type="AlphaFoldDB" id="A0A936YX07"/>
<feature type="transmembrane region" description="Helical" evidence="1">
    <location>
        <begin position="39"/>
        <end position="57"/>
    </location>
</feature>
<organism evidence="2 3">
    <name type="scientific">Rhizobium setariae</name>
    <dbReference type="NCBI Taxonomy" id="2801340"/>
    <lineage>
        <taxon>Bacteria</taxon>
        <taxon>Pseudomonadati</taxon>
        <taxon>Pseudomonadota</taxon>
        <taxon>Alphaproteobacteria</taxon>
        <taxon>Hyphomicrobiales</taxon>
        <taxon>Rhizobiaceae</taxon>
        <taxon>Rhizobium/Agrobacterium group</taxon>
        <taxon>Rhizobium</taxon>
    </lineage>
</organism>
<keyword evidence="1" id="KW-0812">Transmembrane</keyword>
<sequence length="58" mass="6365">MSDRREYIAGIVFILLSALAWSFTGYFTRLIALDSVTVIARRGIFGSLSLVGVSILAR</sequence>
<feature type="transmembrane region" description="Helical" evidence="1">
    <location>
        <begin position="7"/>
        <end position="27"/>
    </location>
</feature>
<reference evidence="2" key="1">
    <citation type="submission" date="2021-01" db="EMBL/GenBank/DDBJ databases">
        <title>Rhizobium sp. strain KVB221 16S ribosomal RNA gene Genome sequencing and assembly.</title>
        <authorList>
            <person name="Kang M."/>
        </authorList>
    </citation>
    <scope>NUCLEOTIDE SEQUENCE</scope>
    <source>
        <strain evidence="2">KVB221</strain>
    </source>
</reference>
<comment type="caution">
    <text evidence="2">The sequence shown here is derived from an EMBL/GenBank/DDBJ whole genome shotgun (WGS) entry which is preliminary data.</text>
</comment>